<sequence length="109" mass="11851">MDIPGSTRGVCKAAIYAGKRGAISVYPLQLREMMNDAAKDAAIKNNVGKDRAKMATMLFIGMSEPHKGYFRMSSFGDKFFRRVLNGIISHIQNNGGDSGVSNPVKPTIN</sequence>
<dbReference type="EMBL" id="DAAWYJ010000029">
    <property type="protein sequence ID" value="HAG0017384.1"/>
    <property type="molecule type" value="Genomic_DNA"/>
</dbReference>
<gene>
    <name evidence="1" type="ORF">G8O67_004762</name>
</gene>
<protein>
    <submittedName>
        <fullName evidence="1">Uncharacterized protein</fullName>
    </submittedName>
</protein>
<reference evidence="1" key="1">
    <citation type="journal article" date="2018" name="Genome Biol.">
        <title>SKESA: strategic k-mer extension for scrupulous assemblies.</title>
        <authorList>
            <person name="Souvorov A."/>
            <person name="Agarwala R."/>
            <person name="Lipman D.J."/>
        </authorList>
    </citation>
    <scope>NUCLEOTIDE SEQUENCE</scope>
    <source>
        <strain evidence="1">MA.CK_00/00002125</strain>
    </source>
</reference>
<dbReference type="AlphaFoldDB" id="A0A756I3H2"/>
<reference evidence="1" key="2">
    <citation type="submission" date="2020-02" db="EMBL/GenBank/DDBJ databases">
        <authorList>
            <consortium name="NCBI Pathogen Detection Project"/>
        </authorList>
    </citation>
    <scope>NUCLEOTIDE SEQUENCE</scope>
    <source>
        <strain evidence="1">MA.CK_00/00002125</strain>
    </source>
</reference>
<evidence type="ECO:0000313" key="1">
    <source>
        <dbReference type="EMBL" id="HAG0017384.1"/>
    </source>
</evidence>
<name>A0A756I3H2_SALER</name>
<accession>A0A756I3H2</accession>
<comment type="caution">
    <text evidence="1">The sequence shown here is derived from an EMBL/GenBank/DDBJ whole genome shotgun (WGS) entry which is preliminary data.</text>
</comment>
<proteinExistence type="predicted"/>
<organism evidence="1">
    <name type="scientific">Salmonella enterica</name>
    <name type="common">Salmonella choleraesuis</name>
    <dbReference type="NCBI Taxonomy" id="28901"/>
    <lineage>
        <taxon>Bacteria</taxon>
        <taxon>Pseudomonadati</taxon>
        <taxon>Pseudomonadota</taxon>
        <taxon>Gammaproteobacteria</taxon>
        <taxon>Enterobacterales</taxon>
        <taxon>Enterobacteriaceae</taxon>
        <taxon>Salmonella</taxon>
    </lineage>
</organism>